<sequence length="153" mass="16271">MLQTLTTFTALHWTGSSHCISLVLASPGLDPAVQVGPQVLNRVGKEAAGAREAVCHLGMAKDVSMASGRRVLDLTPRIGKWSFVACLLYHHHLHPKKEGILSQILTGSLSGLSCAGSTSFVVWCLGLPQDHVDTEGIQGLDTGQVTLIFSKTN</sequence>
<protein>
    <submittedName>
        <fullName evidence="2">Uncharacterized protein</fullName>
    </submittedName>
</protein>
<feature type="chain" id="PRO_5018274895" evidence="1">
    <location>
        <begin position="26"/>
        <end position="153"/>
    </location>
</feature>
<dbReference type="Proteomes" id="UP000269221">
    <property type="component" value="Unassembled WGS sequence"/>
</dbReference>
<evidence type="ECO:0000313" key="2">
    <source>
        <dbReference type="EMBL" id="RMC02271.1"/>
    </source>
</evidence>
<evidence type="ECO:0000256" key="1">
    <source>
        <dbReference type="SAM" id="SignalP"/>
    </source>
</evidence>
<dbReference type="EMBL" id="QRBI01000134">
    <property type="protein sequence ID" value="RMC02271.1"/>
    <property type="molecule type" value="Genomic_DNA"/>
</dbReference>
<accession>A0A3M0JPR5</accession>
<keyword evidence="3" id="KW-1185">Reference proteome</keyword>
<evidence type="ECO:0000313" key="3">
    <source>
        <dbReference type="Proteomes" id="UP000269221"/>
    </source>
</evidence>
<name>A0A3M0JPR5_HIRRU</name>
<proteinExistence type="predicted"/>
<comment type="caution">
    <text evidence="2">The sequence shown here is derived from an EMBL/GenBank/DDBJ whole genome shotgun (WGS) entry which is preliminary data.</text>
</comment>
<keyword evidence="1" id="KW-0732">Signal</keyword>
<reference evidence="2 3" key="1">
    <citation type="submission" date="2018-07" db="EMBL/GenBank/DDBJ databases">
        <title>A high quality draft genome assembly of the barn swallow (H. rustica rustica).</title>
        <authorList>
            <person name="Formenti G."/>
            <person name="Chiara M."/>
            <person name="Poveda L."/>
            <person name="Francoijs K.-J."/>
            <person name="Bonisoli-Alquati A."/>
            <person name="Canova L."/>
            <person name="Gianfranceschi L."/>
            <person name="Horner D.S."/>
            <person name="Saino N."/>
        </authorList>
    </citation>
    <scope>NUCLEOTIDE SEQUENCE [LARGE SCALE GENOMIC DNA]</scope>
    <source>
        <strain evidence="2">Chelidonia</strain>
        <tissue evidence="2">Blood</tissue>
    </source>
</reference>
<gene>
    <name evidence="2" type="ORF">DUI87_21438</name>
</gene>
<feature type="signal peptide" evidence="1">
    <location>
        <begin position="1"/>
        <end position="25"/>
    </location>
</feature>
<dbReference type="AlphaFoldDB" id="A0A3M0JPR5"/>
<organism evidence="2 3">
    <name type="scientific">Hirundo rustica rustica</name>
    <dbReference type="NCBI Taxonomy" id="333673"/>
    <lineage>
        <taxon>Eukaryota</taxon>
        <taxon>Metazoa</taxon>
        <taxon>Chordata</taxon>
        <taxon>Craniata</taxon>
        <taxon>Vertebrata</taxon>
        <taxon>Euteleostomi</taxon>
        <taxon>Archelosauria</taxon>
        <taxon>Archosauria</taxon>
        <taxon>Dinosauria</taxon>
        <taxon>Saurischia</taxon>
        <taxon>Theropoda</taxon>
        <taxon>Coelurosauria</taxon>
        <taxon>Aves</taxon>
        <taxon>Neognathae</taxon>
        <taxon>Neoaves</taxon>
        <taxon>Telluraves</taxon>
        <taxon>Australaves</taxon>
        <taxon>Passeriformes</taxon>
        <taxon>Sylvioidea</taxon>
        <taxon>Hirundinidae</taxon>
        <taxon>Hirundo</taxon>
    </lineage>
</organism>